<dbReference type="InterPro" id="IPR012341">
    <property type="entry name" value="6hp_glycosidase-like_sf"/>
</dbReference>
<dbReference type="Pfam" id="PF06165">
    <property type="entry name" value="GH94_b-supersand"/>
    <property type="match status" value="1"/>
</dbReference>
<evidence type="ECO:0000256" key="1">
    <source>
        <dbReference type="ARBA" id="ARBA00022676"/>
    </source>
</evidence>
<dbReference type="Pfam" id="PF17167">
    <property type="entry name" value="Glyco_hydro_94"/>
    <property type="match status" value="1"/>
</dbReference>
<keyword evidence="6" id="KW-1185">Reference proteome</keyword>
<evidence type="ECO:0000259" key="4">
    <source>
        <dbReference type="Pfam" id="PF17167"/>
    </source>
</evidence>
<name>A0A521DD77_SACCC</name>
<dbReference type="PANTHER" id="PTHR37469:SF2">
    <property type="entry name" value="CELLOBIONIC ACID PHOSPHORYLASE"/>
    <property type="match status" value="1"/>
</dbReference>
<dbReference type="InterPro" id="IPR008928">
    <property type="entry name" value="6-hairpin_glycosidase_sf"/>
</dbReference>
<evidence type="ECO:0000259" key="3">
    <source>
        <dbReference type="Pfam" id="PF06165"/>
    </source>
</evidence>
<reference evidence="5 6" key="1">
    <citation type="submission" date="2017-05" db="EMBL/GenBank/DDBJ databases">
        <authorList>
            <person name="Varghese N."/>
            <person name="Submissions S."/>
        </authorList>
    </citation>
    <scope>NUCLEOTIDE SEQUENCE [LARGE SCALE GENOMIC DNA]</scope>
    <source>
        <strain evidence="5 6">DSM 27040</strain>
    </source>
</reference>
<gene>
    <name evidence="5" type="ORF">SAMN06265379_10580</name>
</gene>
<dbReference type="Gene3D" id="1.50.10.10">
    <property type="match status" value="1"/>
</dbReference>
<dbReference type="InterPro" id="IPR010383">
    <property type="entry name" value="Glyco_hydrolase_94_b-supersand"/>
</dbReference>
<feature type="domain" description="Glycosyl hydrolase 94 supersandwich" evidence="3">
    <location>
        <begin position="11"/>
        <end position="270"/>
    </location>
</feature>
<dbReference type="Gene3D" id="2.70.98.40">
    <property type="entry name" value="Glycoside hydrolase, family 65, N-terminal domain"/>
    <property type="match status" value="1"/>
</dbReference>
<dbReference type="EMBL" id="FXTB01000005">
    <property type="protein sequence ID" value="SMO69548.1"/>
    <property type="molecule type" value="Genomic_DNA"/>
</dbReference>
<keyword evidence="1" id="KW-0328">Glycosyltransferase</keyword>
<dbReference type="InterPro" id="IPR033432">
    <property type="entry name" value="GH94_catalytic"/>
</dbReference>
<keyword evidence="2" id="KW-0808">Transferase</keyword>
<evidence type="ECO:0000313" key="5">
    <source>
        <dbReference type="EMBL" id="SMO69548.1"/>
    </source>
</evidence>
<dbReference type="OrthoDB" id="9769991at2"/>
<dbReference type="Proteomes" id="UP000319040">
    <property type="component" value="Unassembled WGS sequence"/>
</dbReference>
<dbReference type="RefSeq" id="WP_142533541.1">
    <property type="nucleotide sequence ID" value="NZ_FXTB01000005.1"/>
</dbReference>
<dbReference type="GO" id="GO:0005975">
    <property type="term" value="P:carbohydrate metabolic process"/>
    <property type="evidence" value="ECO:0007669"/>
    <property type="project" value="InterPro"/>
</dbReference>
<dbReference type="CDD" id="cd11754">
    <property type="entry name" value="GH94N_CBP_like"/>
    <property type="match status" value="1"/>
</dbReference>
<dbReference type="InterPro" id="IPR037018">
    <property type="entry name" value="GH65_N"/>
</dbReference>
<dbReference type="Gene3D" id="1.20.890.20">
    <property type="entry name" value="mpn423 like domain"/>
    <property type="match status" value="1"/>
</dbReference>
<dbReference type="GO" id="GO:0016757">
    <property type="term" value="F:glycosyltransferase activity"/>
    <property type="evidence" value="ECO:0007669"/>
    <property type="project" value="UniProtKB-KW"/>
</dbReference>
<organism evidence="5 6">
    <name type="scientific">Saccharicrinis carchari</name>
    <dbReference type="NCBI Taxonomy" id="1168039"/>
    <lineage>
        <taxon>Bacteria</taxon>
        <taxon>Pseudomonadati</taxon>
        <taxon>Bacteroidota</taxon>
        <taxon>Bacteroidia</taxon>
        <taxon>Marinilabiliales</taxon>
        <taxon>Marinilabiliaceae</taxon>
        <taxon>Saccharicrinis</taxon>
    </lineage>
</organism>
<dbReference type="InterPro" id="IPR011013">
    <property type="entry name" value="Gal_mutarotase_sf_dom"/>
</dbReference>
<evidence type="ECO:0000313" key="6">
    <source>
        <dbReference type="Proteomes" id="UP000319040"/>
    </source>
</evidence>
<evidence type="ECO:0000256" key="2">
    <source>
        <dbReference type="ARBA" id="ARBA00022679"/>
    </source>
</evidence>
<dbReference type="Gene3D" id="2.60.420.10">
    <property type="entry name" value="Maltose phosphorylase, domain 3"/>
    <property type="match status" value="1"/>
</dbReference>
<feature type="domain" description="Glycosyl hydrolase 94 catalytic" evidence="4">
    <location>
        <begin position="307"/>
        <end position="735"/>
    </location>
</feature>
<dbReference type="InterPro" id="IPR052047">
    <property type="entry name" value="GH94_Enzymes"/>
</dbReference>
<dbReference type="GO" id="GO:0030246">
    <property type="term" value="F:carbohydrate binding"/>
    <property type="evidence" value="ECO:0007669"/>
    <property type="project" value="InterPro"/>
</dbReference>
<dbReference type="SMART" id="SM01068">
    <property type="entry name" value="CBM_X"/>
    <property type="match status" value="1"/>
</dbReference>
<protein>
    <submittedName>
        <fullName evidence="5">Cellobiose phosphorylase</fullName>
    </submittedName>
</protein>
<dbReference type="SUPFAM" id="SSF74650">
    <property type="entry name" value="Galactose mutarotase-like"/>
    <property type="match status" value="1"/>
</dbReference>
<accession>A0A521DD77</accession>
<dbReference type="InterPro" id="IPR037825">
    <property type="entry name" value="GH94N_CBP"/>
</dbReference>
<proteinExistence type="predicted"/>
<dbReference type="SUPFAM" id="SSF48208">
    <property type="entry name" value="Six-hairpin glycosidases"/>
    <property type="match status" value="1"/>
</dbReference>
<dbReference type="AlphaFoldDB" id="A0A521DD77"/>
<sequence>MKYGFFDDENREYVITTPQTPWPWINYLGNEDFFSLISNTAGGYSFYKDAKFRRITRYRYNNVPMDSGGRYFYIKDGDSLWSPGWKPCKTALDSYECRHGMNYTKIKGIKEGVTAEVLCFVPLKTRAEVQKLTLSNSSTEAKKLKLFSFIEWALWNAATDMENFQRNFSTGEVEIEGSTIYHKTEYRERRNHYAYYSVNTAIDGYDTDRETFMGLYNGFHEPQKVLEGKPGMSVAHGWSPVASHYIEVELKPGESKDFVFVLGYAENSQEDKWESKGVINKTKAKATLAKFDSTAKVDAAFDQLRAYWDKLLNVYTLNSGDEKLDRMVNIWNQYQCMVTFNFSRSASYFESGIGRGMGFRDSNQDLIGFVHQIPERARERIIDIASTQFTDGGCYHQYQPLTKRGNNDIGGGFNDDPMWLILGVVSYIKETGDFAILDEMVPFDNDMSIAKTLFDHLTVSFNHVINNLGPHGLPLIGRADWNDCLNLNCFSTDPNESFQTTENKAEGSKAQSLMIAGLFVVYGRDYIELCKVLGKDSEAERAQAHVDAMVDAVKKYGWDGDWYLRAYDFYGNKVGSKNNKEGQIFIESQGWCTMAEIGKDEGMCKKALDSVKERLDSKYGIVLNNPPFSEYIMEYGEISSYPPGYKENAGVFCHNNPWIMIGEIKQGNADRAWDYFKKICPAYLEDISELHKTEPYVYSQMIAGKDAFKPGEAKNSWLTGTAAWNFYTISQYILGIRPQYDGLLIDPCVPSGWKGYEVTRKFRGATYNIKVSNPFKVSKGVKELKVDDRKIEGNLIPIMPAGEYVVEVVMG</sequence>
<dbReference type="PANTHER" id="PTHR37469">
    <property type="entry name" value="CELLOBIONIC ACID PHOSPHORYLASE-RELATED"/>
    <property type="match status" value="1"/>
</dbReference>